<proteinExistence type="predicted"/>
<dbReference type="EMBL" id="RBZM01000005">
    <property type="protein sequence ID" value="RKP54123.1"/>
    <property type="molecule type" value="Genomic_DNA"/>
</dbReference>
<accession>A0A494XU14</accession>
<reference evidence="2 3" key="1">
    <citation type="submission" date="2018-10" db="EMBL/GenBank/DDBJ databases">
        <title>Cohnella sp. M2MS4P-1, whole genome shotgun sequence.</title>
        <authorList>
            <person name="Tuo L."/>
        </authorList>
    </citation>
    <scope>NUCLEOTIDE SEQUENCE [LARGE SCALE GENOMIC DNA]</scope>
    <source>
        <strain evidence="2 3">M2MS4P-1</strain>
    </source>
</reference>
<evidence type="ECO:0000259" key="1">
    <source>
        <dbReference type="Pfam" id="PF24749"/>
    </source>
</evidence>
<dbReference type="InterPro" id="IPR056112">
    <property type="entry name" value="DUF7695"/>
</dbReference>
<protein>
    <recommendedName>
        <fullName evidence="1">DUF7695 domain-containing protein</fullName>
    </recommendedName>
</protein>
<dbReference type="OrthoDB" id="2628539at2"/>
<keyword evidence="3" id="KW-1185">Reference proteome</keyword>
<evidence type="ECO:0000313" key="2">
    <source>
        <dbReference type="EMBL" id="RKP54123.1"/>
    </source>
</evidence>
<dbReference type="Pfam" id="PF24749">
    <property type="entry name" value="DUF7695"/>
    <property type="match status" value="1"/>
</dbReference>
<evidence type="ECO:0000313" key="3">
    <source>
        <dbReference type="Proteomes" id="UP000282076"/>
    </source>
</evidence>
<name>A0A494XU14_9BACL</name>
<dbReference type="AlphaFoldDB" id="A0A494XU14"/>
<sequence>MKFKIIRNIIRFKHCLDTIESVDVYDIKTCSCGKVGVDGGTEYLKRLGVVDDYEELSIMNEM</sequence>
<comment type="caution">
    <text evidence="2">The sequence shown here is derived from an EMBL/GenBank/DDBJ whole genome shotgun (WGS) entry which is preliminary data.</text>
</comment>
<dbReference type="Proteomes" id="UP000282076">
    <property type="component" value="Unassembled WGS sequence"/>
</dbReference>
<dbReference type="RefSeq" id="WP_120977226.1">
    <property type="nucleotide sequence ID" value="NZ_RBZM01000005.1"/>
</dbReference>
<organism evidence="2 3">
    <name type="scientific">Cohnella endophytica</name>
    <dbReference type="NCBI Taxonomy" id="2419778"/>
    <lineage>
        <taxon>Bacteria</taxon>
        <taxon>Bacillati</taxon>
        <taxon>Bacillota</taxon>
        <taxon>Bacilli</taxon>
        <taxon>Bacillales</taxon>
        <taxon>Paenibacillaceae</taxon>
        <taxon>Cohnella</taxon>
    </lineage>
</organism>
<feature type="domain" description="DUF7695" evidence="1">
    <location>
        <begin position="4"/>
        <end position="60"/>
    </location>
</feature>
<gene>
    <name evidence="2" type="ORF">D7Z26_12120</name>
</gene>